<sequence length="80" mass="9225">MEKGRSIPRSETSQPDHSNSDALSINQHIWSMTEFVARFDEVAKRRLDSMNQKLRDMETQMEALEADISKICAYSKAEFS</sequence>
<dbReference type="GO" id="GO:0071203">
    <property type="term" value="C:WASH complex"/>
    <property type="evidence" value="ECO:0007669"/>
    <property type="project" value="InterPro"/>
</dbReference>
<evidence type="ECO:0000313" key="3">
    <source>
        <dbReference type="EMBL" id="DAD24903.1"/>
    </source>
</evidence>
<comment type="caution">
    <text evidence="3">The sequence shown here is derived from an EMBL/GenBank/DDBJ whole genome shotgun (WGS) entry which is preliminary data.</text>
</comment>
<dbReference type="Pfam" id="PF10152">
    <property type="entry name" value="CCDC53"/>
    <property type="match status" value="1"/>
</dbReference>
<feature type="compositionally biased region" description="Polar residues" evidence="2">
    <location>
        <begin position="9"/>
        <end position="22"/>
    </location>
</feature>
<dbReference type="InterPro" id="IPR019309">
    <property type="entry name" value="WASHC3"/>
</dbReference>
<name>A0A822XYV5_NELNU</name>
<evidence type="ECO:0000256" key="2">
    <source>
        <dbReference type="SAM" id="MobiDB-lite"/>
    </source>
</evidence>
<proteinExistence type="predicted"/>
<dbReference type="Proteomes" id="UP000607653">
    <property type="component" value="Unassembled WGS sequence"/>
</dbReference>
<protein>
    <submittedName>
        <fullName evidence="3">Uncharacterized protein</fullName>
    </submittedName>
</protein>
<reference evidence="3 4" key="1">
    <citation type="journal article" date="2020" name="Mol. Biol. Evol.">
        <title>Distinct Expression and Methylation Patterns for Genes with Different Fates following a Single Whole-Genome Duplication in Flowering Plants.</title>
        <authorList>
            <person name="Shi T."/>
            <person name="Rahmani R.S."/>
            <person name="Gugger P.F."/>
            <person name="Wang M."/>
            <person name="Li H."/>
            <person name="Zhang Y."/>
            <person name="Li Z."/>
            <person name="Wang Q."/>
            <person name="Van de Peer Y."/>
            <person name="Marchal K."/>
            <person name="Chen J."/>
        </authorList>
    </citation>
    <scope>NUCLEOTIDE SEQUENCE [LARGE SCALE GENOMIC DNA]</scope>
    <source>
        <tissue evidence="3">Leaf</tissue>
    </source>
</reference>
<accession>A0A822XYV5</accession>
<feature type="coiled-coil region" evidence="1">
    <location>
        <begin position="40"/>
        <end position="67"/>
    </location>
</feature>
<evidence type="ECO:0000313" key="4">
    <source>
        <dbReference type="Proteomes" id="UP000607653"/>
    </source>
</evidence>
<keyword evidence="4" id="KW-1185">Reference proteome</keyword>
<keyword evidence="1" id="KW-0175">Coiled coil</keyword>
<dbReference type="AlphaFoldDB" id="A0A822XYV5"/>
<dbReference type="EMBL" id="DUZY01000001">
    <property type="protein sequence ID" value="DAD24903.1"/>
    <property type="molecule type" value="Genomic_DNA"/>
</dbReference>
<gene>
    <name evidence="3" type="ORF">HUJ06_026367</name>
</gene>
<dbReference type="Gene3D" id="1.20.5.110">
    <property type="match status" value="1"/>
</dbReference>
<feature type="region of interest" description="Disordered" evidence="2">
    <location>
        <begin position="1"/>
        <end position="22"/>
    </location>
</feature>
<evidence type="ECO:0000256" key="1">
    <source>
        <dbReference type="SAM" id="Coils"/>
    </source>
</evidence>
<organism evidence="3 4">
    <name type="scientific">Nelumbo nucifera</name>
    <name type="common">Sacred lotus</name>
    <dbReference type="NCBI Taxonomy" id="4432"/>
    <lineage>
        <taxon>Eukaryota</taxon>
        <taxon>Viridiplantae</taxon>
        <taxon>Streptophyta</taxon>
        <taxon>Embryophyta</taxon>
        <taxon>Tracheophyta</taxon>
        <taxon>Spermatophyta</taxon>
        <taxon>Magnoliopsida</taxon>
        <taxon>Proteales</taxon>
        <taxon>Nelumbonaceae</taxon>
        <taxon>Nelumbo</taxon>
    </lineage>
</organism>